<organism evidence="1 2">
    <name type="scientific">Scortum barcoo</name>
    <name type="common">barcoo grunter</name>
    <dbReference type="NCBI Taxonomy" id="214431"/>
    <lineage>
        <taxon>Eukaryota</taxon>
        <taxon>Metazoa</taxon>
        <taxon>Chordata</taxon>
        <taxon>Craniata</taxon>
        <taxon>Vertebrata</taxon>
        <taxon>Euteleostomi</taxon>
        <taxon>Actinopterygii</taxon>
        <taxon>Neopterygii</taxon>
        <taxon>Teleostei</taxon>
        <taxon>Neoteleostei</taxon>
        <taxon>Acanthomorphata</taxon>
        <taxon>Eupercaria</taxon>
        <taxon>Centrarchiformes</taxon>
        <taxon>Terapontoidei</taxon>
        <taxon>Terapontidae</taxon>
        <taxon>Scortum</taxon>
    </lineage>
</organism>
<protein>
    <submittedName>
        <fullName evidence="1">Uncharacterized protein</fullName>
    </submittedName>
</protein>
<keyword evidence="2" id="KW-1185">Reference proteome</keyword>
<comment type="caution">
    <text evidence="1">The sequence shown here is derived from an EMBL/GenBank/DDBJ whole genome shotgun (WGS) entry which is preliminary data.</text>
</comment>
<gene>
    <name evidence="1" type="ORF">L3Q82_013846</name>
</gene>
<sequence>MEISLSSLSPSNRLQVSLTAQWVVGLVTSEKILQDHNLQPTVKSHDPENKQGGERAAHRLSFVCLSSVCGQPPLNTRIVGGQVAAVGSWPWQASLHTSAHFCGGSLITSEWVLSAAHCFPSTNTAGFTVFLGQQSQQGSNPNAVSRTLSQIIIHPNYDSTTNNNDISLLRLSSPVTFNNFIQPVCLAAAGSTFFNGTDSWVTGWGNTGSGVSLPSPQNLMEVELPIVGNRQCNCDYGVGAITDNMICAGLQTGGKDSCQGDSGGPLVSKQNSRWIQEGVVSFGKGCAQAGFPGVYTRVSQYQSWINSQISGTKPGFITFTSTGTDSDLSVTCPGLPPPPTTIASTTTPKRECLPAVVCGQATLNSRISGGSSVTSAGVWPWMASLQKNGSHVCGGTLVAVDSVLSSASCFSGSPKASEWTVVLGRLKQNGSNPFEVTLNVTNITLSNLTGSNVAVLQLVTRPTLSNYIQPICLDNGRTFANGSTCWAAGWSAGQGGQEQVLQEFQTSVVNCGNASTGISICTGPIALEQGDYGGPLICKQDGSWFQAAVLSSGNSTSQSRADVMVFTKLSNFQAFLAQIVGTFLSPASTNSTTNTTAASNVTSTSGGSGTPAPRLRPPSLLLLLPHLLLVSVCLHLFV</sequence>
<name>A0ACB8VZL6_9TELE</name>
<evidence type="ECO:0000313" key="2">
    <source>
        <dbReference type="Proteomes" id="UP000831701"/>
    </source>
</evidence>
<proteinExistence type="predicted"/>
<dbReference type="Proteomes" id="UP000831701">
    <property type="component" value="Chromosome 17"/>
</dbReference>
<dbReference type="EMBL" id="CM041547">
    <property type="protein sequence ID" value="KAI3359963.1"/>
    <property type="molecule type" value="Genomic_DNA"/>
</dbReference>
<accession>A0ACB8VZL6</accession>
<reference evidence="1" key="1">
    <citation type="submission" date="2022-04" db="EMBL/GenBank/DDBJ databases">
        <title>Jade perch genome.</title>
        <authorList>
            <person name="Chao B."/>
        </authorList>
    </citation>
    <scope>NUCLEOTIDE SEQUENCE</scope>
    <source>
        <strain evidence="1">CB-2022</strain>
    </source>
</reference>
<evidence type="ECO:0000313" key="1">
    <source>
        <dbReference type="EMBL" id="KAI3359963.1"/>
    </source>
</evidence>